<sequence length="228" mass="24032">MSYANATISPAERIKAAGTVVGVHALLGAGLVAGLAVTTYIVDPPIEDNPTVFHIPDVPPPPPEPVPTDAVVPVTPPAAPVPPLDIPTNNPVQVAEPDFTLPPITTRVPVDPPIRGPIAVEPPPPPAPSYTPAPPVPRNNMGSWITTNDYSGRDLRRGNEGTARYRLVIGSDGRVDACDITSSTGHSSLDRSTCRLITQRARFNPATNNQGEQVVGTYTGTVTWQIPE</sequence>
<comment type="caution">
    <text evidence="13">The sequence shown here is derived from an EMBL/GenBank/DDBJ whole genome shotgun (WGS) entry which is preliminary data.</text>
</comment>
<evidence type="ECO:0000256" key="3">
    <source>
        <dbReference type="ARBA" id="ARBA00022448"/>
    </source>
</evidence>
<comment type="subcellular location">
    <subcellularLocation>
        <location evidence="1">Cell inner membrane</location>
        <topology evidence="1">Single-pass membrane protein</topology>
        <orientation evidence="1">Periplasmic side</orientation>
    </subcellularLocation>
</comment>
<comment type="similarity">
    <text evidence="2">Belongs to the TonB family.</text>
</comment>
<evidence type="ECO:0000256" key="2">
    <source>
        <dbReference type="ARBA" id="ARBA00006555"/>
    </source>
</evidence>
<protein>
    <submittedName>
        <fullName evidence="13">Energy transducer TonB</fullName>
    </submittedName>
</protein>
<keyword evidence="8 11" id="KW-1133">Transmembrane helix</keyword>
<evidence type="ECO:0000256" key="8">
    <source>
        <dbReference type="ARBA" id="ARBA00022989"/>
    </source>
</evidence>
<evidence type="ECO:0000259" key="12">
    <source>
        <dbReference type="PROSITE" id="PS52015"/>
    </source>
</evidence>
<feature type="domain" description="TonB C-terminal" evidence="12">
    <location>
        <begin position="135"/>
        <end position="228"/>
    </location>
</feature>
<dbReference type="InterPro" id="IPR051045">
    <property type="entry name" value="TonB-dependent_transducer"/>
</dbReference>
<keyword evidence="4" id="KW-1003">Cell membrane</keyword>
<dbReference type="PANTHER" id="PTHR33446">
    <property type="entry name" value="PROTEIN TONB-RELATED"/>
    <property type="match status" value="1"/>
</dbReference>
<dbReference type="InterPro" id="IPR037682">
    <property type="entry name" value="TonB_C"/>
</dbReference>
<dbReference type="NCBIfam" id="TIGR01352">
    <property type="entry name" value="tonB_Cterm"/>
    <property type="match status" value="1"/>
</dbReference>
<dbReference type="PANTHER" id="PTHR33446:SF2">
    <property type="entry name" value="PROTEIN TONB"/>
    <property type="match status" value="1"/>
</dbReference>
<evidence type="ECO:0000256" key="7">
    <source>
        <dbReference type="ARBA" id="ARBA00022927"/>
    </source>
</evidence>
<evidence type="ECO:0000313" key="13">
    <source>
        <dbReference type="EMBL" id="MBH5323062.1"/>
    </source>
</evidence>
<keyword evidence="7" id="KW-0653">Protein transport</keyword>
<evidence type="ECO:0000256" key="11">
    <source>
        <dbReference type="SAM" id="Phobius"/>
    </source>
</evidence>
<name>A0ABS0N5I0_9SPHN</name>
<dbReference type="Gene3D" id="3.30.1150.10">
    <property type="match status" value="1"/>
</dbReference>
<keyword evidence="14" id="KW-1185">Reference proteome</keyword>
<evidence type="ECO:0000256" key="5">
    <source>
        <dbReference type="ARBA" id="ARBA00022519"/>
    </source>
</evidence>
<evidence type="ECO:0000256" key="10">
    <source>
        <dbReference type="SAM" id="MobiDB-lite"/>
    </source>
</evidence>
<dbReference type="InterPro" id="IPR006260">
    <property type="entry name" value="TonB/TolA_C"/>
</dbReference>
<evidence type="ECO:0000313" key="14">
    <source>
        <dbReference type="Proteomes" id="UP000602442"/>
    </source>
</evidence>
<dbReference type="Proteomes" id="UP000602442">
    <property type="component" value="Unassembled WGS sequence"/>
</dbReference>
<keyword evidence="3" id="KW-0813">Transport</keyword>
<organism evidence="13 14">
    <name type="scientific">Aurantiacibacter sediminis</name>
    <dbReference type="NCBI Taxonomy" id="2793064"/>
    <lineage>
        <taxon>Bacteria</taxon>
        <taxon>Pseudomonadati</taxon>
        <taxon>Pseudomonadota</taxon>
        <taxon>Alphaproteobacteria</taxon>
        <taxon>Sphingomonadales</taxon>
        <taxon>Erythrobacteraceae</taxon>
        <taxon>Aurantiacibacter</taxon>
    </lineage>
</organism>
<evidence type="ECO:0000256" key="4">
    <source>
        <dbReference type="ARBA" id="ARBA00022475"/>
    </source>
</evidence>
<dbReference type="Pfam" id="PF03544">
    <property type="entry name" value="TonB_C"/>
    <property type="match status" value="1"/>
</dbReference>
<keyword evidence="9 11" id="KW-0472">Membrane</keyword>
<dbReference type="PROSITE" id="PS52015">
    <property type="entry name" value="TONB_CTD"/>
    <property type="match status" value="1"/>
</dbReference>
<gene>
    <name evidence="13" type="ORF">I5L03_10750</name>
</gene>
<accession>A0ABS0N5I0</accession>
<proteinExistence type="inferred from homology"/>
<dbReference type="SUPFAM" id="SSF74653">
    <property type="entry name" value="TolA/TonB C-terminal domain"/>
    <property type="match status" value="1"/>
</dbReference>
<reference evidence="13 14" key="1">
    <citation type="submission" date="2020-11" db="EMBL/GenBank/DDBJ databases">
        <title>Erythrobacter sediminis sp. nov., a marine bacterium from a tidal flat of Garorim Bay.</title>
        <authorList>
            <person name="Kim D."/>
            <person name="Yoo Y."/>
            <person name="Kim J.-J."/>
        </authorList>
    </citation>
    <scope>NUCLEOTIDE SEQUENCE [LARGE SCALE GENOMIC DNA]</scope>
    <source>
        <strain evidence="13 14">JGD-13</strain>
    </source>
</reference>
<feature type="compositionally biased region" description="Pro residues" evidence="10">
    <location>
        <begin position="120"/>
        <end position="137"/>
    </location>
</feature>
<feature type="region of interest" description="Disordered" evidence="10">
    <location>
        <begin position="120"/>
        <end position="157"/>
    </location>
</feature>
<dbReference type="EMBL" id="JAEANY010000003">
    <property type="protein sequence ID" value="MBH5323062.1"/>
    <property type="molecule type" value="Genomic_DNA"/>
</dbReference>
<keyword evidence="6 11" id="KW-0812">Transmembrane</keyword>
<evidence type="ECO:0000256" key="9">
    <source>
        <dbReference type="ARBA" id="ARBA00023136"/>
    </source>
</evidence>
<feature type="transmembrane region" description="Helical" evidence="11">
    <location>
        <begin position="21"/>
        <end position="42"/>
    </location>
</feature>
<evidence type="ECO:0000256" key="6">
    <source>
        <dbReference type="ARBA" id="ARBA00022692"/>
    </source>
</evidence>
<dbReference type="RefSeq" id="WP_197921772.1">
    <property type="nucleotide sequence ID" value="NZ_CAWPTA010000008.1"/>
</dbReference>
<evidence type="ECO:0000256" key="1">
    <source>
        <dbReference type="ARBA" id="ARBA00004383"/>
    </source>
</evidence>
<feature type="compositionally biased region" description="Polar residues" evidence="10">
    <location>
        <begin position="140"/>
        <end position="150"/>
    </location>
</feature>
<keyword evidence="5" id="KW-0997">Cell inner membrane</keyword>